<dbReference type="AlphaFoldDB" id="A0A6A6JCT5"/>
<dbReference type="InterPro" id="IPR021109">
    <property type="entry name" value="Peptidase_aspartic_dom_sf"/>
</dbReference>
<dbReference type="RefSeq" id="XP_033650975.1">
    <property type="nucleotide sequence ID" value="XM_033793304.1"/>
</dbReference>
<dbReference type="GeneID" id="54546479"/>
<keyword evidence="2" id="KW-1185">Reference proteome</keyword>
<dbReference type="Gene3D" id="2.40.70.10">
    <property type="entry name" value="Acid Proteases"/>
    <property type="match status" value="2"/>
</dbReference>
<dbReference type="Proteomes" id="UP000800097">
    <property type="component" value="Unassembled WGS sequence"/>
</dbReference>
<dbReference type="OrthoDB" id="6079484at2759"/>
<name>A0A6A6JCT5_WESOR</name>
<sequence length="663" mass="74734">MAFHSNRSIYNTLNVLLNAPGDSFLSWATVSRRSLKFDNADDDEVLAKLKRLVEQLESPFDFVRLQGLHGLNNAKRALDDWFVAKTLYPLLQISLGKTPNPTVRAVYYSLKSYAEDYYTLYTQLKDDQAYRNLLTSSLLDNSTPLRERRRIVEEPSNTGRISEHDILLQLRILGSSLSTKVSGILHPIVNAVTTILSQSPDDDFRHGMHWLFNAYNLGYEEVSTSQISLRRKADFHCYIVNFPKPMINPGNRNIHRPDINAHKTLEIPSISGNGHFVDGCKVFEIPSVLGSGHLVNALGDYCAKRNFMKEEYAKQLRLQIDRQATSSVTIGSGKQVVTTGVVKTSFRFKDEKHEYSLLFHILPSCVHDVILGKGFLKITKTFSNLANKARRVKERLMKGMPLRHLLYLGESAPRFQGLINGVPQEALADSGSKVMVMDENYAEEMGLRIVRGSNHQTRLRFADGSTSLTSGMALGVEWEFGRGGVSDRFLLDFHILKNAPANVILSDQFLFGTEAFSHYECFLVDDDDEDDDEAFFFAIDVDETSPGQVHLDMSSLSNKQHAETVLRGEKEDEIANLPRHQQAEAWRRELERRGRWEQDFAALQLCLSTLMQTNSTSLSSSSSSTSGASAQLLIPVPTTITKANTAGMKRPKWRLKFRRKSST</sequence>
<accession>A0A6A6JCT5</accession>
<evidence type="ECO:0000313" key="2">
    <source>
        <dbReference type="Proteomes" id="UP000800097"/>
    </source>
</evidence>
<dbReference type="CDD" id="cd00303">
    <property type="entry name" value="retropepsin_like"/>
    <property type="match status" value="2"/>
</dbReference>
<protein>
    <submittedName>
        <fullName evidence="1">Uncharacterized protein</fullName>
    </submittedName>
</protein>
<dbReference type="SUPFAM" id="SSF50630">
    <property type="entry name" value="Acid proteases"/>
    <property type="match status" value="1"/>
</dbReference>
<gene>
    <name evidence="1" type="ORF">EI97DRAFT_157975</name>
</gene>
<proteinExistence type="predicted"/>
<reference evidence="1" key="1">
    <citation type="journal article" date="2020" name="Stud. Mycol.">
        <title>101 Dothideomycetes genomes: a test case for predicting lifestyles and emergence of pathogens.</title>
        <authorList>
            <person name="Haridas S."/>
            <person name="Albert R."/>
            <person name="Binder M."/>
            <person name="Bloem J."/>
            <person name="Labutti K."/>
            <person name="Salamov A."/>
            <person name="Andreopoulos B."/>
            <person name="Baker S."/>
            <person name="Barry K."/>
            <person name="Bills G."/>
            <person name="Bluhm B."/>
            <person name="Cannon C."/>
            <person name="Castanera R."/>
            <person name="Culley D."/>
            <person name="Daum C."/>
            <person name="Ezra D."/>
            <person name="Gonzalez J."/>
            <person name="Henrissat B."/>
            <person name="Kuo A."/>
            <person name="Liang C."/>
            <person name="Lipzen A."/>
            <person name="Lutzoni F."/>
            <person name="Magnuson J."/>
            <person name="Mondo S."/>
            <person name="Nolan M."/>
            <person name="Ohm R."/>
            <person name="Pangilinan J."/>
            <person name="Park H.-J."/>
            <person name="Ramirez L."/>
            <person name="Alfaro M."/>
            <person name="Sun H."/>
            <person name="Tritt A."/>
            <person name="Yoshinaga Y."/>
            <person name="Zwiers L.-H."/>
            <person name="Turgeon B."/>
            <person name="Goodwin S."/>
            <person name="Spatafora J."/>
            <person name="Crous P."/>
            <person name="Grigoriev I."/>
        </authorList>
    </citation>
    <scope>NUCLEOTIDE SEQUENCE</scope>
    <source>
        <strain evidence="1">CBS 379.55</strain>
    </source>
</reference>
<evidence type="ECO:0000313" key="1">
    <source>
        <dbReference type="EMBL" id="KAF2273436.1"/>
    </source>
</evidence>
<dbReference type="EMBL" id="ML986510">
    <property type="protein sequence ID" value="KAF2273436.1"/>
    <property type="molecule type" value="Genomic_DNA"/>
</dbReference>
<organism evidence="1 2">
    <name type="scientific">Westerdykella ornata</name>
    <dbReference type="NCBI Taxonomy" id="318751"/>
    <lineage>
        <taxon>Eukaryota</taxon>
        <taxon>Fungi</taxon>
        <taxon>Dikarya</taxon>
        <taxon>Ascomycota</taxon>
        <taxon>Pezizomycotina</taxon>
        <taxon>Dothideomycetes</taxon>
        <taxon>Pleosporomycetidae</taxon>
        <taxon>Pleosporales</taxon>
        <taxon>Sporormiaceae</taxon>
        <taxon>Westerdykella</taxon>
    </lineage>
</organism>